<protein>
    <recommendedName>
        <fullName evidence="23">EF-hand domain-containing protein</fullName>
    </recommendedName>
</protein>
<keyword evidence="15" id="KW-0325">Glycoprotein</keyword>
<keyword evidence="13 22" id="KW-0472">Membrane</keyword>
<feature type="compositionally biased region" description="Low complexity" evidence="21">
    <location>
        <begin position="780"/>
        <end position="799"/>
    </location>
</feature>
<evidence type="ECO:0000256" key="22">
    <source>
        <dbReference type="SAM" id="Phobius"/>
    </source>
</evidence>
<dbReference type="OMA" id="RHEHRSC"/>
<dbReference type="SMART" id="SM00054">
    <property type="entry name" value="EFh"/>
    <property type="match status" value="2"/>
</dbReference>
<dbReference type="EnsemblMetazoa" id="G9130.1">
    <property type="protein sequence ID" value="G9130.1:cds"/>
    <property type="gene ID" value="G9130"/>
</dbReference>
<feature type="binding site" evidence="19">
    <location>
        <position position="650"/>
    </location>
    <ligand>
        <name>Ca(2+)</name>
        <dbReference type="ChEBI" id="CHEBI:29108"/>
        <label>2</label>
    </ligand>
</feature>
<dbReference type="PANTHER" id="PTHR10877">
    <property type="entry name" value="POLYCYSTIN FAMILY MEMBER"/>
    <property type="match status" value="1"/>
</dbReference>
<evidence type="ECO:0000256" key="10">
    <source>
        <dbReference type="ARBA" id="ARBA00022989"/>
    </source>
</evidence>
<dbReference type="InterPro" id="IPR046791">
    <property type="entry name" value="Polycystin_dom"/>
</dbReference>
<keyword evidence="8 22" id="KW-0812">Transmembrane</keyword>
<evidence type="ECO:0000256" key="12">
    <source>
        <dbReference type="ARBA" id="ARBA00023065"/>
    </source>
</evidence>
<evidence type="ECO:0000313" key="24">
    <source>
        <dbReference type="EnsemblMetazoa" id="G9130.1:cds"/>
    </source>
</evidence>
<dbReference type="GO" id="GO:0005886">
    <property type="term" value="C:plasma membrane"/>
    <property type="evidence" value="ECO:0007669"/>
    <property type="project" value="UniProtKB-SubCell"/>
</dbReference>
<feature type="transmembrane region" description="Helical" evidence="22">
    <location>
        <begin position="380"/>
        <end position="398"/>
    </location>
</feature>
<keyword evidence="11" id="KW-0175">Coiled coil</keyword>
<dbReference type="InterPro" id="IPR011992">
    <property type="entry name" value="EF-hand-dom_pair"/>
</dbReference>
<dbReference type="CDD" id="cd00051">
    <property type="entry name" value="EFh"/>
    <property type="match status" value="1"/>
</dbReference>
<keyword evidence="16" id="KW-0966">Cell projection</keyword>
<dbReference type="SUPFAM" id="SSF47473">
    <property type="entry name" value="EF-hand"/>
    <property type="match status" value="1"/>
</dbReference>
<evidence type="ECO:0000256" key="3">
    <source>
        <dbReference type="ARBA" id="ARBA00004651"/>
    </source>
</evidence>
<dbReference type="PROSITE" id="PS00018">
    <property type="entry name" value="EF_HAND_1"/>
    <property type="match status" value="1"/>
</dbReference>
<dbReference type="GO" id="GO:0031410">
    <property type="term" value="C:cytoplasmic vesicle"/>
    <property type="evidence" value="ECO:0007669"/>
    <property type="project" value="UniProtKB-SubCell"/>
</dbReference>
<dbReference type="AlphaFoldDB" id="A0A8W8NS39"/>
<evidence type="ECO:0000256" key="11">
    <source>
        <dbReference type="ARBA" id="ARBA00023054"/>
    </source>
</evidence>
<feature type="transmembrane region" description="Helical" evidence="22">
    <location>
        <begin position="430"/>
        <end position="449"/>
    </location>
</feature>
<dbReference type="Pfam" id="PF13202">
    <property type="entry name" value="EF-hand_5"/>
    <property type="match status" value="1"/>
</dbReference>
<evidence type="ECO:0000256" key="19">
    <source>
        <dbReference type="PIRSR" id="PIRSR603915-1"/>
    </source>
</evidence>
<dbReference type="Pfam" id="PF20519">
    <property type="entry name" value="Polycystin_dom"/>
    <property type="match status" value="1"/>
</dbReference>
<keyword evidence="19" id="KW-0479">Metal-binding</keyword>
<dbReference type="InterPro" id="IPR018247">
    <property type="entry name" value="EF_Hand_1_Ca_BS"/>
</dbReference>
<evidence type="ECO:0000256" key="4">
    <source>
        <dbReference type="ARBA" id="ARBA00007200"/>
    </source>
</evidence>
<keyword evidence="14" id="KW-1015">Disulfide bond</keyword>
<dbReference type="OrthoDB" id="444119at2759"/>
<keyword evidence="10 22" id="KW-1133">Transmembrane helix</keyword>
<keyword evidence="7 19" id="KW-0107">Calcium channel</keyword>
<comment type="similarity">
    <text evidence="4">Belongs to the polycystin family.</text>
</comment>
<feature type="region of interest" description="Disordered" evidence="21">
    <location>
        <begin position="778"/>
        <end position="822"/>
    </location>
</feature>
<evidence type="ECO:0000256" key="20">
    <source>
        <dbReference type="PIRSR" id="PIRSR603915-2"/>
    </source>
</evidence>
<keyword evidence="9 19" id="KW-0106">Calcium</keyword>
<evidence type="ECO:0000256" key="13">
    <source>
        <dbReference type="ARBA" id="ARBA00023136"/>
    </source>
</evidence>
<evidence type="ECO:0000256" key="5">
    <source>
        <dbReference type="ARBA" id="ARBA00022448"/>
    </source>
</evidence>
<evidence type="ECO:0000256" key="1">
    <source>
        <dbReference type="ARBA" id="ARBA00004138"/>
    </source>
</evidence>
<dbReference type="GO" id="GO:0005509">
    <property type="term" value="F:calcium ion binding"/>
    <property type="evidence" value="ECO:0007669"/>
    <property type="project" value="InterPro"/>
</dbReference>
<dbReference type="EnsemblMetazoa" id="G9130.3">
    <property type="protein sequence ID" value="G9130.3:cds"/>
    <property type="gene ID" value="G9130"/>
</dbReference>
<feature type="domain" description="EF-hand" evidence="23">
    <location>
        <begin position="592"/>
        <end position="627"/>
    </location>
</feature>
<feature type="binding site" evidence="19">
    <location>
        <position position="641"/>
    </location>
    <ligand>
        <name>Ca(2+)</name>
        <dbReference type="ChEBI" id="CHEBI:29108"/>
        <label>2</label>
    </ligand>
</feature>
<dbReference type="SUPFAM" id="SSF81324">
    <property type="entry name" value="Voltage-gated potassium channels"/>
    <property type="match status" value="1"/>
</dbReference>
<keyword evidence="12 19" id="KW-0406">Ion transport</keyword>
<keyword evidence="5" id="KW-0813">Transport</keyword>
<dbReference type="Pfam" id="PF08016">
    <property type="entry name" value="PKD_channel"/>
    <property type="match status" value="1"/>
</dbReference>
<evidence type="ECO:0000313" key="25">
    <source>
        <dbReference type="Proteomes" id="UP000005408"/>
    </source>
</evidence>
<dbReference type="FunFam" id="1.10.287.70:FF:000055">
    <property type="entry name" value="Polycystic kidney disease 2-like 1"/>
    <property type="match status" value="1"/>
</dbReference>
<evidence type="ECO:0000256" key="14">
    <source>
        <dbReference type="ARBA" id="ARBA00023157"/>
    </source>
</evidence>
<evidence type="ECO:0000256" key="7">
    <source>
        <dbReference type="ARBA" id="ARBA00022673"/>
    </source>
</evidence>
<evidence type="ECO:0000256" key="15">
    <source>
        <dbReference type="ARBA" id="ARBA00023180"/>
    </source>
</evidence>
<keyword evidence="17 19" id="KW-0407">Ion channel</keyword>
<keyword evidence="18" id="KW-0968">Cytoplasmic vesicle</keyword>
<dbReference type="InterPro" id="IPR002048">
    <property type="entry name" value="EF_hand_dom"/>
</dbReference>
<feature type="transmembrane region" description="Helical" evidence="22">
    <location>
        <begin position="469"/>
        <end position="491"/>
    </location>
</feature>
<keyword evidence="6" id="KW-1003">Cell membrane</keyword>
<dbReference type="InterPro" id="IPR051223">
    <property type="entry name" value="Polycystin"/>
</dbReference>
<feature type="transmembrane region" description="Helical" evidence="22">
    <location>
        <begin position="333"/>
        <end position="360"/>
    </location>
</feature>
<keyword evidence="19" id="KW-0109">Calcium transport</keyword>
<feature type="disulfide bond" evidence="20">
    <location>
        <begin position="201"/>
        <end position="214"/>
    </location>
</feature>
<dbReference type="GO" id="GO:0005929">
    <property type="term" value="C:cilium"/>
    <property type="evidence" value="ECO:0007669"/>
    <property type="project" value="UniProtKB-SubCell"/>
</dbReference>
<feature type="compositionally biased region" description="Polar residues" evidence="21">
    <location>
        <begin position="8"/>
        <end position="21"/>
    </location>
</feature>
<proteinExistence type="inferred from homology"/>
<evidence type="ECO:0000256" key="17">
    <source>
        <dbReference type="ARBA" id="ARBA00023303"/>
    </source>
</evidence>
<evidence type="ECO:0000256" key="9">
    <source>
        <dbReference type="ARBA" id="ARBA00022837"/>
    </source>
</evidence>
<feature type="transmembrane region" description="Helical" evidence="22">
    <location>
        <begin position="503"/>
        <end position="521"/>
    </location>
</feature>
<dbReference type="Gene3D" id="1.20.5.340">
    <property type="match status" value="1"/>
</dbReference>
<comment type="subcellular location">
    <subcellularLocation>
        <location evidence="3">Cell membrane</location>
        <topology evidence="3">Multi-pass membrane protein</topology>
    </subcellularLocation>
    <subcellularLocation>
        <location evidence="1">Cell projection</location>
        <location evidence="1">Cilium</location>
    </subcellularLocation>
    <subcellularLocation>
        <location evidence="2">Cytoplasmic vesicle</location>
    </subcellularLocation>
</comment>
<feature type="binding site" evidence="19">
    <location>
        <position position="639"/>
    </location>
    <ligand>
        <name>Ca(2+)</name>
        <dbReference type="ChEBI" id="CHEBI:29108"/>
        <label>2</label>
    </ligand>
</feature>
<dbReference type="PRINTS" id="PR01433">
    <property type="entry name" value="POLYCYSTIN2"/>
</dbReference>
<name>A0A8W8NS39_MAGGI</name>
<dbReference type="Gene3D" id="1.10.238.10">
    <property type="entry name" value="EF-hand"/>
    <property type="match status" value="1"/>
</dbReference>
<dbReference type="Proteomes" id="UP000005408">
    <property type="component" value="Unassembled WGS sequence"/>
</dbReference>
<organism evidence="24 25">
    <name type="scientific">Magallana gigas</name>
    <name type="common">Pacific oyster</name>
    <name type="synonym">Crassostrea gigas</name>
    <dbReference type="NCBI Taxonomy" id="29159"/>
    <lineage>
        <taxon>Eukaryota</taxon>
        <taxon>Metazoa</taxon>
        <taxon>Spiralia</taxon>
        <taxon>Lophotrochozoa</taxon>
        <taxon>Mollusca</taxon>
        <taxon>Bivalvia</taxon>
        <taxon>Autobranchia</taxon>
        <taxon>Pteriomorphia</taxon>
        <taxon>Ostreida</taxon>
        <taxon>Ostreoidea</taxon>
        <taxon>Ostreidae</taxon>
        <taxon>Magallana</taxon>
    </lineage>
</organism>
<dbReference type="PANTHER" id="PTHR10877:SF183">
    <property type="entry name" value="AT14535P-RELATED"/>
    <property type="match status" value="1"/>
</dbReference>
<feature type="compositionally biased region" description="Pro residues" evidence="21">
    <location>
        <begin position="24"/>
        <end position="36"/>
    </location>
</feature>
<sequence>MEEREPSTSRQSNPEQPQPWTAESPPPSRLSPPPQTLTPVQSIQNNEEDQDFHKIPEQGTQQSKGCLKKLKHGLKSLWTTRLTLESDDKKLQVRTTLKELVVYILFLVLLSIVAIGMTSTSMYYVTKVMSELFLDSSSGSVSFRTVGSVGDTWTFLQGILPSALHWNLWYNRSLPSSFVFYENKLLGLPRIRQLKVSNNSCVVHEYFRDIIFDCYGEYSESNEDRNSKYDVDNYTAFTYQSEASLDGSSSEGKLTSYSGGGFVQNLGTTKLQTTQIMEHLFRKSWITRGTRALFIDFTVYNANVNLFCVVRLSVEFPATGGAMTSWSFRTVKLLRYVTVFDFFVLACEGFFAFFILYYIIEELLEISHVKLAYFKSVWNLLDITVIIISIVILVFDVYRTVTVDKKLKELTNKPDQFQDFDFISLWQIRFDNAIAITVFIAWVKLFKYVSFNKTMTQLTSTLARCAKDLAGFAVMYFIVFLAFTQLGYLLFGSKLKDFSDFTSSFFALFNIILGSFDFYALREVDPYLGPTFFMLFIFFIFFILVNMFLAIINDTYSEVKSELANQSDDFQISDYFLTRYRKTLGKIHAKEDRVLDLDDVLKYADANADGKIDFDEWRQDLIKRGYANGEIEALFCKYDADGSRYLDQEEQMRLRQDLEKQKEQITKDYDHLNETQNQASENDDSDNDSVTGGSAPRGTRGGFSGVLYEEYTHLCRRVERMEHAVGGIIGKIDAVLSKLANLEKAKIRRRDAIAKILNYLSEGDNKDQVNKEMIESMLKQELSQQEGEETGTGQSEGSLPTSIRESPEVTCYTDNEEDKTYE</sequence>
<evidence type="ECO:0000256" key="16">
    <source>
        <dbReference type="ARBA" id="ARBA00023273"/>
    </source>
</evidence>
<evidence type="ECO:0000259" key="23">
    <source>
        <dbReference type="PROSITE" id="PS50222"/>
    </source>
</evidence>
<dbReference type="Gene3D" id="1.10.287.70">
    <property type="match status" value="1"/>
</dbReference>
<reference evidence="24" key="1">
    <citation type="submission" date="2022-08" db="UniProtKB">
        <authorList>
            <consortium name="EnsemblMetazoa"/>
        </authorList>
    </citation>
    <scope>IDENTIFICATION</scope>
    <source>
        <strain evidence="24">05x7-T-G4-1.051#20</strain>
    </source>
</reference>
<dbReference type="GO" id="GO:0005262">
    <property type="term" value="F:calcium channel activity"/>
    <property type="evidence" value="ECO:0007669"/>
    <property type="project" value="UniProtKB-KW"/>
</dbReference>
<dbReference type="InterPro" id="IPR003915">
    <property type="entry name" value="PKD_2"/>
</dbReference>
<dbReference type="GO" id="GO:0050982">
    <property type="term" value="P:detection of mechanical stimulus"/>
    <property type="evidence" value="ECO:0007669"/>
    <property type="project" value="TreeGrafter"/>
</dbReference>
<evidence type="ECO:0000256" key="18">
    <source>
        <dbReference type="ARBA" id="ARBA00023329"/>
    </source>
</evidence>
<evidence type="ECO:0000256" key="2">
    <source>
        <dbReference type="ARBA" id="ARBA00004541"/>
    </source>
</evidence>
<dbReference type="PROSITE" id="PS50222">
    <property type="entry name" value="EF_HAND_2"/>
    <property type="match status" value="1"/>
</dbReference>
<feature type="transmembrane region" description="Helical" evidence="22">
    <location>
        <begin position="100"/>
        <end position="125"/>
    </location>
</feature>
<evidence type="ECO:0000256" key="21">
    <source>
        <dbReference type="SAM" id="MobiDB-lite"/>
    </source>
</evidence>
<dbReference type="InterPro" id="IPR013122">
    <property type="entry name" value="PKD1_2_channel"/>
</dbReference>
<feature type="region of interest" description="Disordered" evidence="21">
    <location>
        <begin position="1"/>
        <end position="48"/>
    </location>
</feature>
<feature type="region of interest" description="Disordered" evidence="21">
    <location>
        <begin position="677"/>
        <end position="702"/>
    </location>
</feature>
<feature type="transmembrane region" description="Helical" evidence="22">
    <location>
        <begin position="527"/>
        <end position="552"/>
    </location>
</feature>
<keyword evidence="25" id="KW-1185">Reference proteome</keyword>
<evidence type="ECO:0000256" key="8">
    <source>
        <dbReference type="ARBA" id="ARBA00022692"/>
    </source>
</evidence>
<evidence type="ECO:0000256" key="6">
    <source>
        <dbReference type="ARBA" id="ARBA00022475"/>
    </source>
</evidence>
<accession>A0A8W8NS39</accession>